<protein>
    <submittedName>
        <fullName evidence="2">Uncharacterized protein</fullName>
    </submittedName>
</protein>
<gene>
    <name evidence="2" type="ORF">DL89DRAFT_303789</name>
</gene>
<proteinExistence type="predicted"/>
<sequence>MRKRSLQWPLLLCDAGRLQPMVRKREEAADPEERDVDMADADDGTSADKDITNIIGQDDGDEDGLVMPAPPASSCIDHCCTRPGCAPATPSRCETVQSVWRCCTQQDHGPEAQRQLLQSPPTSTARHSAARHRQQDSEAARAVEARPASADRTLSRRRRQQRKHRRRPLVLTWRRVERSRSWLHFRSRRVARLTSRAGAGIGQGRCLFRRLAAGHTCICAYQGHMRTPPFYLLQGLFGALERWLNRPTTKGCWHGAAKGLEPKHCFSLFYSVENPYAFYTHQESITAP</sequence>
<evidence type="ECO:0000313" key="2">
    <source>
        <dbReference type="EMBL" id="ORX67584.1"/>
    </source>
</evidence>
<dbReference type="RefSeq" id="XP_040741471.1">
    <property type="nucleotide sequence ID" value="XM_040890869.1"/>
</dbReference>
<comment type="caution">
    <text evidence="2">The sequence shown here is derived from an EMBL/GenBank/DDBJ whole genome shotgun (WGS) entry which is preliminary data.</text>
</comment>
<feature type="region of interest" description="Disordered" evidence="1">
    <location>
        <begin position="22"/>
        <end position="67"/>
    </location>
</feature>
<dbReference type="GeneID" id="63807517"/>
<evidence type="ECO:0000256" key="1">
    <source>
        <dbReference type="SAM" id="MobiDB-lite"/>
    </source>
</evidence>
<organism evidence="2 3">
    <name type="scientific">Linderina pennispora</name>
    <dbReference type="NCBI Taxonomy" id="61395"/>
    <lineage>
        <taxon>Eukaryota</taxon>
        <taxon>Fungi</taxon>
        <taxon>Fungi incertae sedis</taxon>
        <taxon>Zoopagomycota</taxon>
        <taxon>Kickxellomycotina</taxon>
        <taxon>Kickxellomycetes</taxon>
        <taxon>Kickxellales</taxon>
        <taxon>Kickxellaceae</taxon>
        <taxon>Linderina</taxon>
    </lineage>
</organism>
<feature type="compositionally biased region" description="Acidic residues" evidence="1">
    <location>
        <begin position="29"/>
        <end position="45"/>
    </location>
</feature>
<feature type="region of interest" description="Disordered" evidence="1">
    <location>
        <begin position="113"/>
        <end position="165"/>
    </location>
</feature>
<name>A0A1Y1W357_9FUNG</name>
<evidence type="ECO:0000313" key="3">
    <source>
        <dbReference type="Proteomes" id="UP000193922"/>
    </source>
</evidence>
<feature type="compositionally biased region" description="Basic residues" evidence="1">
    <location>
        <begin position="155"/>
        <end position="165"/>
    </location>
</feature>
<keyword evidence="3" id="KW-1185">Reference proteome</keyword>
<dbReference type="AlphaFoldDB" id="A0A1Y1W357"/>
<feature type="compositionally biased region" description="Basic and acidic residues" evidence="1">
    <location>
        <begin position="133"/>
        <end position="144"/>
    </location>
</feature>
<feature type="compositionally biased region" description="Polar residues" evidence="1">
    <location>
        <begin position="115"/>
        <end position="126"/>
    </location>
</feature>
<dbReference type="Proteomes" id="UP000193922">
    <property type="component" value="Unassembled WGS sequence"/>
</dbReference>
<reference evidence="2 3" key="1">
    <citation type="submission" date="2016-07" db="EMBL/GenBank/DDBJ databases">
        <title>Pervasive Adenine N6-methylation of Active Genes in Fungi.</title>
        <authorList>
            <consortium name="DOE Joint Genome Institute"/>
            <person name="Mondo S.J."/>
            <person name="Dannebaum R.O."/>
            <person name="Kuo R.C."/>
            <person name="Labutti K."/>
            <person name="Haridas S."/>
            <person name="Kuo A."/>
            <person name="Salamov A."/>
            <person name="Ahrendt S.R."/>
            <person name="Lipzen A."/>
            <person name="Sullivan W."/>
            <person name="Andreopoulos W.B."/>
            <person name="Clum A."/>
            <person name="Lindquist E."/>
            <person name="Daum C."/>
            <person name="Ramamoorthy G.K."/>
            <person name="Gryganskyi A."/>
            <person name="Culley D."/>
            <person name="Magnuson J.K."/>
            <person name="James T.Y."/>
            <person name="O'Malley M.A."/>
            <person name="Stajich J.E."/>
            <person name="Spatafora J.W."/>
            <person name="Visel A."/>
            <person name="Grigoriev I.V."/>
        </authorList>
    </citation>
    <scope>NUCLEOTIDE SEQUENCE [LARGE SCALE GENOMIC DNA]</scope>
    <source>
        <strain evidence="2 3">ATCC 12442</strain>
    </source>
</reference>
<dbReference type="EMBL" id="MCFD01000012">
    <property type="protein sequence ID" value="ORX67584.1"/>
    <property type="molecule type" value="Genomic_DNA"/>
</dbReference>
<accession>A0A1Y1W357</accession>